<dbReference type="EMBL" id="GBRH01199723">
    <property type="protein sequence ID" value="JAD98172.1"/>
    <property type="molecule type" value="Transcribed_RNA"/>
</dbReference>
<proteinExistence type="predicted"/>
<reference evidence="1" key="1">
    <citation type="submission" date="2014-09" db="EMBL/GenBank/DDBJ databases">
        <authorList>
            <person name="Magalhaes I.L.F."/>
            <person name="Oliveira U."/>
            <person name="Santos F.R."/>
            <person name="Vidigal T.H.D.A."/>
            <person name="Brescovit A.D."/>
            <person name="Santos A.J."/>
        </authorList>
    </citation>
    <scope>NUCLEOTIDE SEQUENCE</scope>
    <source>
        <tissue evidence="1">Shoot tissue taken approximately 20 cm above the soil surface</tissue>
    </source>
</reference>
<dbReference type="AlphaFoldDB" id="A0A0A9EQ84"/>
<protein>
    <submittedName>
        <fullName evidence="1">Uncharacterized protein</fullName>
    </submittedName>
</protein>
<organism evidence="1">
    <name type="scientific">Arundo donax</name>
    <name type="common">Giant reed</name>
    <name type="synonym">Donax arundinaceus</name>
    <dbReference type="NCBI Taxonomy" id="35708"/>
    <lineage>
        <taxon>Eukaryota</taxon>
        <taxon>Viridiplantae</taxon>
        <taxon>Streptophyta</taxon>
        <taxon>Embryophyta</taxon>
        <taxon>Tracheophyta</taxon>
        <taxon>Spermatophyta</taxon>
        <taxon>Magnoliopsida</taxon>
        <taxon>Liliopsida</taxon>
        <taxon>Poales</taxon>
        <taxon>Poaceae</taxon>
        <taxon>PACMAD clade</taxon>
        <taxon>Arundinoideae</taxon>
        <taxon>Arundineae</taxon>
        <taxon>Arundo</taxon>
    </lineage>
</organism>
<accession>A0A0A9EQ84</accession>
<evidence type="ECO:0000313" key="1">
    <source>
        <dbReference type="EMBL" id="JAD98172.1"/>
    </source>
</evidence>
<sequence length="57" mass="6686">MMEQIEMVVMADRDIKKLLPHWYTGCSNCPTRFQHFHGPTYNSLLLNTICTNNLNMI</sequence>
<reference evidence="1" key="2">
    <citation type="journal article" date="2015" name="Data Brief">
        <title>Shoot transcriptome of the giant reed, Arundo donax.</title>
        <authorList>
            <person name="Barrero R.A."/>
            <person name="Guerrero F.D."/>
            <person name="Moolhuijzen P."/>
            <person name="Goolsby J.A."/>
            <person name="Tidwell J."/>
            <person name="Bellgard S.E."/>
            <person name="Bellgard M.I."/>
        </authorList>
    </citation>
    <scope>NUCLEOTIDE SEQUENCE</scope>
    <source>
        <tissue evidence="1">Shoot tissue taken approximately 20 cm above the soil surface</tissue>
    </source>
</reference>
<name>A0A0A9EQ84_ARUDO</name>